<feature type="region of interest" description="Disordered" evidence="3">
    <location>
        <begin position="14"/>
        <end position="49"/>
    </location>
</feature>
<accession>A0A9P1BSF9</accession>
<evidence type="ECO:0000256" key="2">
    <source>
        <dbReference type="ARBA" id="ARBA00022679"/>
    </source>
</evidence>
<dbReference type="SUPFAM" id="SSF53335">
    <property type="entry name" value="S-adenosyl-L-methionine-dependent methyltransferases"/>
    <property type="match status" value="1"/>
</dbReference>
<name>A0A9P1BSF9_9DINO</name>
<feature type="compositionally biased region" description="Acidic residues" evidence="3">
    <location>
        <begin position="442"/>
        <end position="457"/>
    </location>
</feature>
<dbReference type="EMBL" id="CAMXCT030000424">
    <property type="protein sequence ID" value="CAL4765926.1"/>
    <property type="molecule type" value="Genomic_DNA"/>
</dbReference>
<sequence length="457" mass="48929">MPCKTVVSELSGSEMEELEPCQKQPKARVPVAKRRPAAAIKRGGKGKCKRATARSVRKPSLKKDKFVEVVFLPARPDKPLPACGWARSKPDGKIWFAPYNANFAKTQPLNLKVVQRTKQTEKKDGTKVFSGTKIFKAWSCMRCFSSTTSATKSLVSTRGVSDLSNQVKCSTAYRHDCQKFGVNPKLGRHLDPTVAEWFGGLPANWTDPTPGAVSHRVFDAMFPGARTTKDGKLPVISLFTGIAGLEIGLHPWVYATKYVECNPSCIAVLKARQADGLLHQGEVVEDVRGFSAKGSGACGLTAGFPCQGVSAAGSQEGLADSRSGLIEMVFKVWDSMDPDCRCFMILENVMALLSCNENTRALMAYVVEAALFAEIPLDPSLGRAATQARGAAPVAEAAGAAPEANAAAEGDGLSASEDPEEVRLLNEALEVSEGLDFNIAEGGEEEAKETDEAVDVS</sequence>
<reference evidence="5" key="2">
    <citation type="submission" date="2024-04" db="EMBL/GenBank/DDBJ databases">
        <authorList>
            <person name="Chen Y."/>
            <person name="Shah S."/>
            <person name="Dougan E. K."/>
            <person name="Thang M."/>
            <person name="Chan C."/>
        </authorList>
    </citation>
    <scope>NUCLEOTIDE SEQUENCE [LARGE SCALE GENOMIC DNA]</scope>
</reference>
<dbReference type="GO" id="GO:0032259">
    <property type="term" value="P:methylation"/>
    <property type="evidence" value="ECO:0007669"/>
    <property type="project" value="UniProtKB-KW"/>
</dbReference>
<reference evidence="4" key="1">
    <citation type="submission" date="2022-10" db="EMBL/GenBank/DDBJ databases">
        <authorList>
            <person name="Chen Y."/>
            <person name="Dougan E. K."/>
            <person name="Chan C."/>
            <person name="Rhodes N."/>
            <person name="Thang M."/>
        </authorList>
    </citation>
    <scope>NUCLEOTIDE SEQUENCE</scope>
</reference>
<organism evidence="4">
    <name type="scientific">Cladocopium goreaui</name>
    <dbReference type="NCBI Taxonomy" id="2562237"/>
    <lineage>
        <taxon>Eukaryota</taxon>
        <taxon>Sar</taxon>
        <taxon>Alveolata</taxon>
        <taxon>Dinophyceae</taxon>
        <taxon>Suessiales</taxon>
        <taxon>Symbiodiniaceae</taxon>
        <taxon>Cladocopium</taxon>
    </lineage>
</organism>
<dbReference type="EMBL" id="CAMXCT010000424">
    <property type="protein sequence ID" value="CAI3978614.1"/>
    <property type="molecule type" value="Genomic_DNA"/>
</dbReference>
<keyword evidence="1" id="KW-0489">Methyltransferase</keyword>
<feature type="compositionally biased region" description="Basic residues" evidence="3">
    <location>
        <begin position="31"/>
        <end position="49"/>
    </location>
</feature>
<evidence type="ECO:0008006" key="7">
    <source>
        <dbReference type="Google" id="ProtNLM"/>
    </source>
</evidence>
<dbReference type="InterPro" id="IPR029063">
    <property type="entry name" value="SAM-dependent_MTases_sf"/>
</dbReference>
<evidence type="ECO:0000256" key="1">
    <source>
        <dbReference type="ARBA" id="ARBA00022603"/>
    </source>
</evidence>
<dbReference type="Pfam" id="PF00145">
    <property type="entry name" value="DNA_methylase"/>
    <property type="match status" value="1"/>
</dbReference>
<protein>
    <recommendedName>
        <fullName evidence="7">DNA (cytosine-5-)-methyltransferase</fullName>
    </recommendedName>
</protein>
<gene>
    <name evidence="4" type="ORF">C1SCF055_LOCUS6651</name>
</gene>
<evidence type="ECO:0000313" key="5">
    <source>
        <dbReference type="EMBL" id="CAL1131989.1"/>
    </source>
</evidence>
<dbReference type="EMBL" id="CAMXCT020000424">
    <property type="protein sequence ID" value="CAL1131989.1"/>
    <property type="molecule type" value="Genomic_DNA"/>
</dbReference>
<dbReference type="AlphaFoldDB" id="A0A9P1BSF9"/>
<dbReference type="Proteomes" id="UP001152797">
    <property type="component" value="Unassembled WGS sequence"/>
</dbReference>
<evidence type="ECO:0000256" key="3">
    <source>
        <dbReference type="SAM" id="MobiDB-lite"/>
    </source>
</evidence>
<proteinExistence type="predicted"/>
<comment type="caution">
    <text evidence="4">The sequence shown here is derived from an EMBL/GenBank/DDBJ whole genome shotgun (WGS) entry which is preliminary data.</text>
</comment>
<evidence type="ECO:0000313" key="6">
    <source>
        <dbReference type="Proteomes" id="UP001152797"/>
    </source>
</evidence>
<feature type="region of interest" description="Disordered" evidence="3">
    <location>
        <begin position="435"/>
        <end position="457"/>
    </location>
</feature>
<keyword evidence="6" id="KW-1185">Reference proteome</keyword>
<evidence type="ECO:0000313" key="4">
    <source>
        <dbReference type="EMBL" id="CAI3978614.1"/>
    </source>
</evidence>
<dbReference type="GO" id="GO:0008168">
    <property type="term" value="F:methyltransferase activity"/>
    <property type="evidence" value="ECO:0007669"/>
    <property type="project" value="UniProtKB-KW"/>
</dbReference>
<keyword evidence="2" id="KW-0808">Transferase</keyword>
<dbReference type="InterPro" id="IPR001525">
    <property type="entry name" value="C5_MeTfrase"/>
</dbReference>
<dbReference type="Gene3D" id="3.40.50.150">
    <property type="entry name" value="Vaccinia Virus protein VP39"/>
    <property type="match status" value="1"/>
</dbReference>